<accession>A0A6D2JDJ1</accession>
<organism evidence="4 5">
    <name type="scientific">Microthlaspi erraticum</name>
    <dbReference type="NCBI Taxonomy" id="1685480"/>
    <lineage>
        <taxon>Eukaryota</taxon>
        <taxon>Viridiplantae</taxon>
        <taxon>Streptophyta</taxon>
        <taxon>Embryophyta</taxon>
        <taxon>Tracheophyta</taxon>
        <taxon>Spermatophyta</taxon>
        <taxon>Magnoliopsida</taxon>
        <taxon>eudicotyledons</taxon>
        <taxon>Gunneridae</taxon>
        <taxon>Pentapetalae</taxon>
        <taxon>rosids</taxon>
        <taxon>malvids</taxon>
        <taxon>Brassicales</taxon>
        <taxon>Brassicaceae</taxon>
        <taxon>Coluteocarpeae</taxon>
        <taxon>Microthlaspi</taxon>
    </lineage>
</organism>
<dbReference type="Proteomes" id="UP000467841">
    <property type="component" value="Unassembled WGS sequence"/>
</dbReference>
<feature type="domain" description="Zinc knuckle CX2CX4HX4C" evidence="3">
    <location>
        <begin position="146"/>
        <end position="189"/>
    </location>
</feature>
<name>A0A6D2JDJ1_9BRAS</name>
<dbReference type="Pfam" id="PF14392">
    <property type="entry name" value="zf-CCHC_4"/>
    <property type="match status" value="1"/>
</dbReference>
<dbReference type="OrthoDB" id="1108458at2759"/>
<protein>
    <recommendedName>
        <fullName evidence="6">DUF4283 domain-containing protein</fullName>
    </recommendedName>
</protein>
<feature type="region of interest" description="Disordered" evidence="1">
    <location>
        <begin position="420"/>
        <end position="484"/>
    </location>
</feature>
<reference evidence="4" key="1">
    <citation type="submission" date="2020-01" db="EMBL/GenBank/DDBJ databases">
        <authorList>
            <person name="Mishra B."/>
        </authorList>
    </citation>
    <scope>NUCLEOTIDE SEQUENCE [LARGE SCALE GENOMIC DNA]</scope>
</reference>
<dbReference type="InterPro" id="IPR025558">
    <property type="entry name" value="DUF4283"/>
</dbReference>
<feature type="compositionally biased region" description="Acidic residues" evidence="1">
    <location>
        <begin position="420"/>
        <end position="429"/>
    </location>
</feature>
<gene>
    <name evidence="4" type="ORF">MERR_LOCUS25257</name>
</gene>
<evidence type="ECO:0000313" key="5">
    <source>
        <dbReference type="Proteomes" id="UP000467841"/>
    </source>
</evidence>
<keyword evidence="5" id="KW-1185">Reference proteome</keyword>
<feature type="compositionally biased region" description="Basic and acidic residues" evidence="1">
    <location>
        <begin position="520"/>
        <end position="530"/>
    </location>
</feature>
<dbReference type="AlphaFoldDB" id="A0A6D2JDJ1"/>
<feature type="domain" description="DUF4283" evidence="2">
    <location>
        <begin position="41"/>
        <end position="114"/>
    </location>
</feature>
<evidence type="ECO:0008006" key="6">
    <source>
        <dbReference type="Google" id="ProtNLM"/>
    </source>
</evidence>
<feature type="compositionally biased region" description="Basic and acidic residues" evidence="1">
    <location>
        <begin position="231"/>
        <end position="265"/>
    </location>
</feature>
<dbReference type="InterPro" id="IPR025836">
    <property type="entry name" value="Zn_knuckle_CX2CX4HX4C"/>
</dbReference>
<dbReference type="Pfam" id="PF14111">
    <property type="entry name" value="DUF4283"/>
    <property type="match status" value="1"/>
</dbReference>
<evidence type="ECO:0000313" key="4">
    <source>
        <dbReference type="EMBL" id="CAA7038022.1"/>
    </source>
</evidence>
<evidence type="ECO:0000256" key="1">
    <source>
        <dbReference type="SAM" id="MobiDB-lite"/>
    </source>
</evidence>
<evidence type="ECO:0000259" key="2">
    <source>
        <dbReference type="Pfam" id="PF14111"/>
    </source>
</evidence>
<proteinExistence type="predicted"/>
<feature type="region of interest" description="Disordered" evidence="1">
    <location>
        <begin position="505"/>
        <end position="541"/>
    </location>
</feature>
<feature type="compositionally biased region" description="Gly residues" evidence="1">
    <location>
        <begin position="531"/>
        <end position="541"/>
    </location>
</feature>
<dbReference type="InterPro" id="IPR040256">
    <property type="entry name" value="At4g02000-like"/>
</dbReference>
<dbReference type="PANTHER" id="PTHR31286">
    <property type="entry name" value="GLYCINE-RICH CELL WALL STRUCTURAL PROTEIN 1.8-LIKE"/>
    <property type="match status" value="1"/>
</dbReference>
<sequence>MSQASFLKSGGSSKGKETLRPRLRVKLPDFNDSELIEGYSKTLIGRCMNPQRQDVKALIIIFPRIWKMEHRVTGADLGLGRFQFHFDEEEDIVEVLRMEPFHFDSWMHPLQVWAELTLRSIGDALGEVKDVDIEGGRVQVGVNGFHPIHLETTLEAKGGHEIQLVLRYERLFGFCKECFSLCHDVEQCPLLYVHRVERDRIRRREEKTEARAFSYKGAVQSSHGNGGRNNPVERRGDYKWKGKMVETRDEAPHKQQYEQRGRSRQEVPSGEGPSHHRGAPTYMPKKEMQKRYGGATRVSQSSLEEQNLAHEAKIKDVVTTKAREAGLPHTTSPPTHSAKKVRRSLAFEDEETVTEPVTSPVKANVAVVANTEGGGEVREREMTGVQVLSGTGEVSAGDTEDLIPFDDDLLLKDLLVEETETGDAEEEESGMERDDSPVVTQEDVNSGRLDVIMQEVQGLREEPLEPKGAPGGLKGRQGERKIGAKKKVFRTNVGIGGGAMRKLAQVAKTPRKRGVGKPGMGDKVEPKTGKEGQGGGQTNPE</sequence>
<dbReference type="PANTHER" id="PTHR31286:SF178">
    <property type="entry name" value="DUF4283 DOMAIN-CONTAINING PROTEIN"/>
    <property type="match status" value="1"/>
</dbReference>
<evidence type="ECO:0000259" key="3">
    <source>
        <dbReference type="Pfam" id="PF14392"/>
    </source>
</evidence>
<comment type="caution">
    <text evidence="4">The sequence shown here is derived from an EMBL/GenBank/DDBJ whole genome shotgun (WGS) entry which is preliminary data.</text>
</comment>
<dbReference type="EMBL" id="CACVBM020001185">
    <property type="protein sequence ID" value="CAA7038022.1"/>
    <property type="molecule type" value="Genomic_DNA"/>
</dbReference>
<feature type="region of interest" description="Disordered" evidence="1">
    <location>
        <begin position="212"/>
        <end position="306"/>
    </location>
</feature>